<evidence type="ECO:0000313" key="2">
    <source>
        <dbReference type="EMBL" id="CAF0829158.1"/>
    </source>
</evidence>
<evidence type="ECO:0000313" key="4">
    <source>
        <dbReference type="Proteomes" id="UP000663829"/>
    </source>
</evidence>
<evidence type="ECO:0000259" key="1">
    <source>
        <dbReference type="PROSITE" id="PS50181"/>
    </source>
</evidence>
<dbReference type="InterPro" id="IPR001810">
    <property type="entry name" value="F-box_dom"/>
</dbReference>
<dbReference type="EMBL" id="CAJOBC010000698">
    <property type="protein sequence ID" value="CAF3616186.1"/>
    <property type="molecule type" value="Genomic_DNA"/>
</dbReference>
<protein>
    <recommendedName>
        <fullName evidence="1">F-box domain-containing protein</fullName>
    </recommendedName>
</protein>
<dbReference type="PROSITE" id="PS50181">
    <property type="entry name" value="FBOX"/>
    <property type="match status" value="1"/>
</dbReference>
<comment type="caution">
    <text evidence="2">The sequence shown here is derived from an EMBL/GenBank/DDBJ whole genome shotgun (WGS) entry which is preliminary data.</text>
</comment>
<feature type="domain" description="F-box" evidence="1">
    <location>
        <begin position="1"/>
        <end position="50"/>
    </location>
</feature>
<name>A0A813ULZ9_9BILA</name>
<dbReference type="EMBL" id="CAJNOQ010000698">
    <property type="protein sequence ID" value="CAF0829158.1"/>
    <property type="molecule type" value="Genomic_DNA"/>
</dbReference>
<dbReference type="InterPro" id="IPR032675">
    <property type="entry name" value="LRR_dom_sf"/>
</dbReference>
<reference evidence="2" key="1">
    <citation type="submission" date="2021-02" db="EMBL/GenBank/DDBJ databases">
        <authorList>
            <person name="Nowell W R."/>
        </authorList>
    </citation>
    <scope>NUCLEOTIDE SEQUENCE</scope>
</reference>
<dbReference type="AlphaFoldDB" id="A0A813ULZ9"/>
<organism evidence="2 4">
    <name type="scientific">Didymodactylos carnosus</name>
    <dbReference type="NCBI Taxonomy" id="1234261"/>
    <lineage>
        <taxon>Eukaryota</taxon>
        <taxon>Metazoa</taxon>
        <taxon>Spiralia</taxon>
        <taxon>Gnathifera</taxon>
        <taxon>Rotifera</taxon>
        <taxon>Eurotatoria</taxon>
        <taxon>Bdelloidea</taxon>
        <taxon>Philodinida</taxon>
        <taxon>Philodinidae</taxon>
        <taxon>Didymodactylos</taxon>
    </lineage>
</organism>
<evidence type="ECO:0000313" key="3">
    <source>
        <dbReference type="EMBL" id="CAF3616186.1"/>
    </source>
</evidence>
<proteinExistence type="predicted"/>
<sequence>MSTFDNLPCEMIIDIFDYIPTSNVIDSFYNLNSRLNTIIYKLNNTTFDLSNISKNKFKFYCQHFIPKWQNSLKSLKLSNQVTIDGIKLFNSRCKLEELSHLRSLTLIKPTYLEIGSIISKLSNLKQLTYLSIISNEYPSDILKSLFTLSSLKTCCLLGFEVNDFDSDTDICNIEYLTITCVNVNSMCQLLYHLPLLNRLIVTIKEENDPTTITLSTDTFQNLKHLELKVDNIPFLQIESLLLKFPYIEYLSFSSHTDKDLDPDLIDSQHWETIISSLTLLKHFSLYIDLSRCFPIDIDCIYSKFQTDFWINREIHVNYLITDLSYILHTIPYPEQTFAIDWTYFKTKSLNFANNYDRVHNLSITFNNDESKHSALKFTNLQSLQILDFDGIPLEFNESIELDKLRHLHLSCKTFQNMELLKRTKNLHSLTLLNCDLKQTIFNDLIVMENMSRIKELKLYGLNYTSETVDLIVSVFSNIESLTIEVKTLEYFGSILKQLLNKLTKLIHLQVYSRDDEKNTWSSWTKRNSRLLKNLCYRSFNRFLFFWL</sequence>
<dbReference type="SUPFAM" id="SSF52047">
    <property type="entry name" value="RNI-like"/>
    <property type="match status" value="2"/>
</dbReference>
<keyword evidence="4" id="KW-1185">Reference proteome</keyword>
<dbReference type="Proteomes" id="UP000663829">
    <property type="component" value="Unassembled WGS sequence"/>
</dbReference>
<gene>
    <name evidence="2" type="ORF">GPM918_LOCUS4961</name>
    <name evidence="3" type="ORF">SRO942_LOCUS4962</name>
</gene>
<dbReference type="Gene3D" id="3.80.10.10">
    <property type="entry name" value="Ribonuclease Inhibitor"/>
    <property type="match status" value="2"/>
</dbReference>
<dbReference type="OrthoDB" id="9991186at2759"/>
<accession>A0A813ULZ9</accession>
<dbReference type="Proteomes" id="UP000681722">
    <property type="component" value="Unassembled WGS sequence"/>
</dbReference>